<sequence length="39" mass="4361">MLGVVARRHSLAGTMFHWSITAQIIQESPIPLLLLPAEY</sequence>
<dbReference type="Proteomes" id="UP000192266">
    <property type="component" value="Unassembled WGS sequence"/>
</dbReference>
<gene>
    <name evidence="1" type="ORF">SAMN00120144_0064</name>
</gene>
<evidence type="ECO:0000313" key="1">
    <source>
        <dbReference type="EMBL" id="SMB99195.1"/>
    </source>
</evidence>
<dbReference type="STRING" id="645990.SAMN00120144_0064"/>
<protein>
    <recommendedName>
        <fullName evidence="3">UspA domain-containing protein</fullName>
    </recommendedName>
</protein>
<reference evidence="1 2" key="1">
    <citation type="submission" date="2017-04" db="EMBL/GenBank/DDBJ databases">
        <authorList>
            <person name="Afonso C.L."/>
            <person name="Miller P.J."/>
            <person name="Scott M.A."/>
            <person name="Spackman E."/>
            <person name="Goraichik I."/>
            <person name="Dimitrov K.M."/>
            <person name="Suarez D.L."/>
            <person name="Swayne D.E."/>
        </authorList>
    </citation>
    <scope>NUCLEOTIDE SEQUENCE [LARGE SCALE GENOMIC DNA]</scope>
    <source>
        <strain evidence="1 2">DSM 11622</strain>
    </source>
</reference>
<organism evidence="1 2">
    <name type="scientific">Hymenobacter roseosalivarius DSM 11622</name>
    <dbReference type="NCBI Taxonomy" id="645990"/>
    <lineage>
        <taxon>Bacteria</taxon>
        <taxon>Pseudomonadati</taxon>
        <taxon>Bacteroidota</taxon>
        <taxon>Cytophagia</taxon>
        <taxon>Cytophagales</taxon>
        <taxon>Hymenobacteraceae</taxon>
        <taxon>Hymenobacter</taxon>
    </lineage>
</organism>
<accession>A0A1W1W0Q9</accession>
<proteinExistence type="predicted"/>
<keyword evidence="2" id="KW-1185">Reference proteome</keyword>
<evidence type="ECO:0008006" key="3">
    <source>
        <dbReference type="Google" id="ProtNLM"/>
    </source>
</evidence>
<evidence type="ECO:0000313" key="2">
    <source>
        <dbReference type="Proteomes" id="UP000192266"/>
    </source>
</evidence>
<dbReference type="AlphaFoldDB" id="A0A1W1W0Q9"/>
<dbReference type="EMBL" id="FWWW01000091">
    <property type="protein sequence ID" value="SMB99195.1"/>
    <property type="molecule type" value="Genomic_DNA"/>
</dbReference>
<name>A0A1W1W0Q9_9BACT</name>